<dbReference type="PROSITE" id="PS00216">
    <property type="entry name" value="SUGAR_TRANSPORT_1"/>
    <property type="match status" value="1"/>
</dbReference>
<dbReference type="SUPFAM" id="SSF103473">
    <property type="entry name" value="MFS general substrate transporter"/>
    <property type="match status" value="1"/>
</dbReference>
<dbReference type="HOGENOM" id="CLU_001265_46_6_2"/>
<feature type="transmembrane region" description="Helical" evidence="6">
    <location>
        <begin position="110"/>
        <end position="132"/>
    </location>
</feature>
<dbReference type="InterPro" id="IPR020846">
    <property type="entry name" value="MFS_dom"/>
</dbReference>
<keyword evidence="3 6" id="KW-0812">Transmembrane</keyword>
<dbReference type="EMBL" id="CP001899">
    <property type="protein sequence ID" value="ADC65521.1"/>
    <property type="molecule type" value="Genomic_DNA"/>
</dbReference>
<keyword evidence="4 6" id="KW-1133">Transmembrane helix</keyword>
<dbReference type="InterPro" id="IPR005829">
    <property type="entry name" value="Sugar_transporter_CS"/>
</dbReference>
<feature type="transmembrane region" description="Helical" evidence="6">
    <location>
        <begin position="86"/>
        <end position="104"/>
    </location>
</feature>
<keyword evidence="2" id="KW-0813">Transport</keyword>
<keyword evidence="5 6" id="KW-0472">Membrane</keyword>
<dbReference type="Pfam" id="PF07690">
    <property type="entry name" value="MFS_1"/>
    <property type="match status" value="1"/>
</dbReference>
<evidence type="ECO:0000256" key="2">
    <source>
        <dbReference type="ARBA" id="ARBA00022448"/>
    </source>
</evidence>
<gene>
    <name evidence="8" type="ordered locus">Ferp_1370</name>
</gene>
<feature type="transmembrane region" description="Helical" evidence="6">
    <location>
        <begin position="280"/>
        <end position="296"/>
    </location>
</feature>
<dbReference type="AlphaFoldDB" id="D3RYF8"/>
<dbReference type="Gene3D" id="1.20.1250.20">
    <property type="entry name" value="MFS general substrate transporter like domains"/>
    <property type="match status" value="2"/>
</dbReference>
<dbReference type="InterPro" id="IPR011701">
    <property type="entry name" value="MFS"/>
</dbReference>
<evidence type="ECO:0000256" key="6">
    <source>
        <dbReference type="SAM" id="Phobius"/>
    </source>
</evidence>
<dbReference type="GO" id="GO:0022857">
    <property type="term" value="F:transmembrane transporter activity"/>
    <property type="evidence" value="ECO:0007669"/>
    <property type="project" value="InterPro"/>
</dbReference>
<feature type="transmembrane region" description="Helical" evidence="6">
    <location>
        <begin position="249"/>
        <end position="268"/>
    </location>
</feature>
<dbReference type="Proteomes" id="UP000002613">
    <property type="component" value="Chromosome"/>
</dbReference>
<evidence type="ECO:0000256" key="4">
    <source>
        <dbReference type="ARBA" id="ARBA00022989"/>
    </source>
</evidence>
<evidence type="ECO:0000256" key="3">
    <source>
        <dbReference type="ARBA" id="ARBA00022692"/>
    </source>
</evidence>
<dbReference type="PANTHER" id="PTHR23511">
    <property type="entry name" value="SYNAPTIC VESICLE GLYCOPROTEIN 2"/>
    <property type="match status" value="1"/>
</dbReference>
<feature type="transmembrane region" description="Helical" evidence="6">
    <location>
        <begin position="21"/>
        <end position="42"/>
    </location>
</feature>
<feature type="transmembrane region" description="Helical" evidence="6">
    <location>
        <begin position="144"/>
        <end position="167"/>
    </location>
</feature>
<dbReference type="eggNOG" id="arCOG02682">
    <property type="taxonomic scope" value="Archaea"/>
</dbReference>
<dbReference type="GO" id="GO:0016020">
    <property type="term" value="C:membrane"/>
    <property type="evidence" value="ECO:0007669"/>
    <property type="project" value="UniProtKB-SubCell"/>
</dbReference>
<evidence type="ECO:0000313" key="9">
    <source>
        <dbReference type="Proteomes" id="UP000002613"/>
    </source>
</evidence>
<dbReference type="PaxDb" id="589924-Ferp_1370"/>
<feature type="transmembrane region" description="Helical" evidence="6">
    <location>
        <begin position="173"/>
        <end position="191"/>
    </location>
</feature>
<comment type="subcellular location">
    <subcellularLocation>
        <location evidence="1">Membrane</location>
        <topology evidence="1">Multi-pass membrane protein</topology>
    </subcellularLocation>
</comment>
<reference evidence="9" key="1">
    <citation type="submission" date="2010-02" db="EMBL/GenBank/DDBJ databases">
        <title>Complete sequence of Ferroglobus placidus DSM 10642.</title>
        <authorList>
            <consortium name="US DOE Joint Genome Institute"/>
            <person name="Lucas S."/>
            <person name="Copeland A."/>
            <person name="Lapidus A."/>
            <person name="Cheng J.-F."/>
            <person name="Bruce D."/>
            <person name="Goodwin L."/>
            <person name="Pitluck S."/>
            <person name="Saunders E."/>
            <person name="Brettin T."/>
            <person name="Detter J.C."/>
            <person name="Han C."/>
            <person name="Tapia R."/>
            <person name="Larimer F."/>
            <person name="Land M."/>
            <person name="Hauser L."/>
            <person name="Kyrpides N."/>
            <person name="Ivanova N."/>
            <person name="Holmes D."/>
            <person name="Lovley D."/>
            <person name="Kyrpides N."/>
            <person name="Anderson I.J."/>
            <person name="Woyke T."/>
        </authorList>
    </citation>
    <scope>NUCLEOTIDE SEQUENCE [LARGE SCALE GENOMIC DNA]</scope>
    <source>
        <strain evidence="9">DSM 10642 / AEDII12DO</strain>
    </source>
</reference>
<evidence type="ECO:0000256" key="5">
    <source>
        <dbReference type="ARBA" id="ARBA00023136"/>
    </source>
</evidence>
<feature type="transmembrane region" description="Helical" evidence="6">
    <location>
        <begin position="334"/>
        <end position="355"/>
    </location>
</feature>
<dbReference type="KEGG" id="fpl:Ferp_1370"/>
<proteinExistence type="predicted"/>
<dbReference type="InterPro" id="IPR036259">
    <property type="entry name" value="MFS_trans_sf"/>
</dbReference>
<protein>
    <submittedName>
        <fullName evidence="8">Major facilitator superfamily MFS_1</fullName>
    </submittedName>
</protein>
<dbReference type="PROSITE" id="PS50850">
    <property type="entry name" value="MFS"/>
    <property type="match status" value="1"/>
</dbReference>
<feature type="transmembrane region" description="Helical" evidence="6">
    <location>
        <begin position="54"/>
        <end position="74"/>
    </location>
</feature>
<accession>D3RYF8</accession>
<name>D3RYF8_FERPA</name>
<feature type="domain" description="Major facilitator superfamily (MFS) profile" evidence="7">
    <location>
        <begin position="20"/>
        <end position="387"/>
    </location>
</feature>
<evidence type="ECO:0000259" key="7">
    <source>
        <dbReference type="PROSITE" id="PS50850"/>
    </source>
</evidence>
<organism evidence="8 9">
    <name type="scientific">Ferroglobus placidus (strain DSM 10642 / AEDII12DO)</name>
    <dbReference type="NCBI Taxonomy" id="589924"/>
    <lineage>
        <taxon>Archaea</taxon>
        <taxon>Methanobacteriati</taxon>
        <taxon>Methanobacteriota</taxon>
        <taxon>Archaeoglobi</taxon>
        <taxon>Archaeoglobales</taxon>
        <taxon>Archaeoglobaceae</taxon>
        <taxon>Ferroglobus</taxon>
    </lineage>
</organism>
<keyword evidence="9" id="KW-1185">Reference proteome</keyword>
<sequence length="395" mass="43517">MSLIFILKRKSTLMNGVHKDFLILGMLFAVTSFDTLLLGFAIPKIIVLYSLSKAQAGLLGTILMIGVGIGAIILGALSDVLGRKNIIIFSVSLFSTSTGLLGFAENFLSLAILLFFSGFGLGGGLTLSIAYLPEIIRDKPLEKYMCYFESFWGIGALFVVSTSRILLERPLKELFFVGAFPFLLLPIFFKLSEIRAEKSTISGNIRELLSKYWKITILLWVIWFCGVYTYYGIFLWLPEVMSSIAGFKAGYSLLIPVYGIQIISPLFLSLIIRDDNTEKLLFLYSLAAAIFTLLSISASDFLVLGMISTSFFSIGGWVLFILSTQKSYPQKMRGIGVGSAASVGRIGGIVAPYFTGLLLDIYGIFVAFTAISLMFVVIAILSFPLLKIRKEVRAH</sequence>
<dbReference type="STRING" id="589924.Ferp_1370"/>
<evidence type="ECO:0000256" key="1">
    <source>
        <dbReference type="ARBA" id="ARBA00004141"/>
    </source>
</evidence>
<feature type="transmembrane region" description="Helical" evidence="6">
    <location>
        <begin position="302"/>
        <end position="322"/>
    </location>
</feature>
<reference evidence="8 9" key="2">
    <citation type="journal article" date="2011" name="Stand. Genomic Sci.">
        <title>Complete genome sequence of Ferroglobus placidus AEDII12DO.</title>
        <authorList>
            <person name="Anderson I."/>
            <person name="Risso C."/>
            <person name="Holmes D."/>
            <person name="Lucas S."/>
            <person name="Copeland A."/>
            <person name="Lapidus A."/>
            <person name="Cheng J.F."/>
            <person name="Bruce D."/>
            <person name="Goodwin L."/>
            <person name="Pitluck S."/>
            <person name="Saunders E."/>
            <person name="Brettin T."/>
            <person name="Detter J.C."/>
            <person name="Han C."/>
            <person name="Tapia R."/>
            <person name="Larimer F."/>
            <person name="Land M."/>
            <person name="Hauser L."/>
            <person name="Woyke T."/>
            <person name="Lovley D."/>
            <person name="Kyrpides N."/>
            <person name="Ivanova N."/>
        </authorList>
    </citation>
    <scope>NUCLEOTIDE SEQUENCE [LARGE SCALE GENOMIC DNA]</scope>
    <source>
        <strain evidence="9">DSM 10642 / AEDII12DO</strain>
    </source>
</reference>
<feature type="transmembrane region" description="Helical" evidence="6">
    <location>
        <begin position="212"/>
        <end position="237"/>
    </location>
</feature>
<feature type="transmembrane region" description="Helical" evidence="6">
    <location>
        <begin position="361"/>
        <end position="386"/>
    </location>
</feature>
<evidence type="ECO:0000313" key="8">
    <source>
        <dbReference type="EMBL" id="ADC65521.1"/>
    </source>
</evidence>